<protein>
    <submittedName>
        <fullName evidence="3">Unannotated protein</fullName>
    </submittedName>
</protein>
<dbReference type="InterPro" id="IPR029058">
    <property type="entry name" value="AB_hydrolase_fold"/>
</dbReference>
<dbReference type="Pfam" id="PF00561">
    <property type="entry name" value="Abhydrolase_1"/>
    <property type="match status" value="1"/>
</dbReference>
<gene>
    <name evidence="3" type="ORF">UFOPK4057_00658</name>
</gene>
<evidence type="ECO:0000256" key="1">
    <source>
        <dbReference type="ARBA" id="ARBA00022801"/>
    </source>
</evidence>
<organism evidence="3">
    <name type="scientific">freshwater metagenome</name>
    <dbReference type="NCBI Taxonomy" id="449393"/>
    <lineage>
        <taxon>unclassified sequences</taxon>
        <taxon>metagenomes</taxon>
        <taxon>ecological metagenomes</taxon>
    </lineage>
</organism>
<proteinExistence type="predicted"/>
<dbReference type="InterPro" id="IPR000073">
    <property type="entry name" value="AB_hydrolase_1"/>
</dbReference>
<evidence type="ECO:0000313" key="3">
    <source>
        <dbReference type="EMBL" id="CAB5006702.1"/>
    </source>
</evidence>
<dbReference type="AlphaFoldDB" id="A0A6J7PW58"/>
<keyword evidence="1" id="KW-0378">Hydrolase</keyword>
<dbReference type="GO" id="GO:0016787">
    <property type="term" value="F:hydrolase activity"/>
    <property type="evidence" value="ECO:0007669"/>
    <property type="project" value="UniProtKB-KW"/>
</dbReference>
<dbReference type="PANTHER" id="PTHR43329">
    <property type="entry name" value="EPOXIDE HYDROLASE"/>
    <property type="match status" value="1"/>
</dbReference>
<evidence type="ECO:0000259" key="2">
    <source>
        <dbReference type="Pfam" id="PF00561"/>
    </source>
</evidence>
<accession>A0A6J7PW58</accession>
<reference evidence="3" key="1">
    <citation type="submission" date="2020-05" db="EMBL/GenBank/DDBJ databases">
        <authorList>
            <person name="Chiriac C."/>
            <person name="Salcher M."/>
            <person name="Ghai R."/>
            <person name="Kavagutti S V."/>
        </authorList>
    </citation>
    <scope>NUCLEOTIDE SEQUENCE</scope>
</reference>
<dbReference type="SUPFAM" id="SSF53474">
    <property type="entry name" value="alpha/beta-Hydrolases"/>
    <property type="match status" value="1"/>
</dbReference>
<dbReference type="EMBL" id="CAFBPC010000131">
    <property type="protein sequence ID" value="CAB5006702.1"/>
    <property type="molecule type" value="Genomic_DNA"/>
</dbReference>
<dbReference type="Gene3D" id="3.40.50.1820">
    <property type="entry name" value="alpha/beta hydrolase"/>
    <property type="match status" value="1"/>
</dbReference>
<feature type="domain" description="AB hydrolase-1" evidence="2">
    <location>
        <begin position="42"/>
        <end position="291"/>
    </location>
</feature>
<dbReference type="InterPro" id="IPR000639">
    <property type="entry name" value="Epox_hydrolase-like"/>
</dbReference>
<name>A0A6J7PW58_9ZZZZ</name>
<sequence length="305" mass="32266">MTPVAYTATTVRHMAFSITTNTVTANGVDFSYLECGTGPLALCLHGFPDSAHSWRHLLPALAEAGFHAVAPFTRGYAPTSLAPDGMYQTGALSADANALHAALGGDENAVIIGHDWGAPSVYGAAASEPGRWKRVVGMAVPPGGAMGAAFIGNLEQTKRSWYMFYFQHPLSDMVVPSNDMAFIDMLWRDWSPGYDGAVDSENCKASLRAPGHLAAALGYYRATLGAGPRTDAYDAIQAAGGGELTQPTLYLHGETDGCIGTEVAEAARAMCPWATVTIVKGAGHFMQLEKPAEVNKLIIDWVTAK</sequence>
<dbReference type="PRINTS" id="PR00412">
    <property type="entry name" value="EPOXHYDRLASE"/>
</dbReference>